<feature type="region of interest" description="Disordered" evidence="1">
    <location>
        <begin position="1"/>
        <end position="34"/>
    </location>
</feature>
<comment type="caution">
    <text evidence="2">The sequence shown here is derived from an EMBL/GenBank/DDBJ whole genome shotgun (WGS) entry which is preliminary data.</text>
</comment>
<organism evidence="2 3">
    <name type="scientific">Stentor coeruleus</name>
    <dbReference type="NCBI Taxonomy" id="5963"/>
    <lineage>
        <taxon>Eukaryota</taxon>
        <taxon>Sar</taxon>
        <taxon>Alveolata</taxon>
        <taxon>Ciliophora</taxon>
        <taxon>Postciliodesmatophora</taxon>
        <taxon>Heterotrichea</taxon>
        <taxon>Heterotrichida</taxon>
        <taxon>Stentoridae</taxon>
        <taxon>Stentor</taxon>
    </lineage>
</organism>
<gene>
    <name evidence="2" type="ORF">SteCoe_239</name>
</gene>
<evidence type="ECO:0000256" key="1">
    <source>
        <dbReference type="SAM" id="MobiDB-lite"/>
    </source>
</evidence>
<dbReference type="Proteomes" id="UP000187209">
    <property type="component" value="Unassembled WGS sequence"/>
</dbReference>
<protein>
    <submittedName>
        <fullName evidence="2">Uncharacterized protein</fullName>
    </submittedName>
</protein>
<feature type="compositionally biased region" description="Basic residues" evidence="1">
    <location>
        <begin position="1"/>
        <end position="12"/>
    </location>
</feature>
<reference evidence="2 3" key="1">
    <citation type="submission" date="2016-11" db="EMBL/GenBank/DDBJ databases">
        <title>The macronuclear genome of Stentor coeruleus: a giant cell with tiny introns.</title>
        <authorList>
            <person name="Slabodnick M."/>
            <person name="Ruby J.G."/>
            <person name="Reiff S.B."/>
            <person name="Swart E.C."/>
            <person name="Gosai S."/>
            <person name="Prabakaran S."/>
            <person name="Witkowska E."/>
            <person name="Larue G.E."/>
            <person name="Fisher S."/>
            <person name="Freeman R.M."/>
            <person name="Gunawardena J."/>
            <person name="Chu W."/>
            <person name="Stover N.A."/>
            <person name="Gregory B.D."/>
            <person name="Nowacki M."/>
            <person name="Derisi J."/>
            <person name="Roy S.W."/>
            <person name="Marshall W.F."/>
            <person name="Sood P."/>
        </authorList>
    </citation>
    <scope>NUCLEOTIDE SEQUENCE [LARGE SCALE GENOMIC DNA]</scope>
    <source>
        <strain evidence="2">WM001</strain>
    </source>
</reference>
<evidence type="ECO:0000313" key="3">
    <source>
        <dbReference type="Proteomes" id="UP000187209"/>
    </source>
</evidence>
<proteinExistence type="predicted"/>
<evidence type="ECO:0000313" key="2">
    <source>
        <dbReference type="EMBL" id="OMJ96264.1"/>
    </source>
</evidence>
<name>A0A1R2D4S0_9CILI</name>
<keyword evidence="3" id="KW-1185">Reference proteome</keyword>
<accession>A0A1R2D4S0</accession>
<dbReference type="AlphaFoldDB" id="A0A1R2D4S0"/>
<dbReference type="EMBL" id="MPUH01000002">
    <property type="protein sequence ID" value="OMJ96264.1"/>
    <property type="molecule type" value="Genomic_DNA"/>
</dbReference>
<sequence>MMRQEKNKHKKSLKDNSSATKCSDDESENLESSLTELSDNSITLYSTIQSIWHEYQTRLSTIPCLDLLAALATQEFNDKNS</sequence>